<evidence type="ECO:0000256" key="4">
    <source>
        <dbReference type="PIRSR" id="PIRSR617867-1"/>
    </source>
</evidence>
<dbReference type="InterPro" id="IPR017867">
    <property type="entry name" value="Tyr_phospatase_low_mol_wt"/>
</dbReference>
<keyword evidence="2" id="KW-0378">Hydrolase</keyword>
<dbReference type="InterPro" id="IPR036196">
    <property type="entry name" value="Ptyr_pPase_sf"/>
</dbReference>
<evidence type="ECO:0000259" key="5">
    <source>
        <dbReference type="SMART" id="SM00226"/>
    </source>
</evidence>
<feature type="domain" description="Phosphotyrosine protein phosphatase I" evidence="5">
    <location>
        <begin position="1"/>
        <end position="133"/>
    </location>
</feature>
<evidence type="ECO:0000313" key="6">
    <source>
        <dbReference type="EMBL" id="MBC1521869.1"/>
    </source>
</evidence>
<comment type="caution">
    <text evidence="6">The sequence shown here is derived from an EMBL/GenBank/DDBJ whole genome shotgun (WGS) entry which is preliminary data.</text>
</comment>
<evidence type="ECO:0000256" key="2">
    <source>
        <dbReference type="ARBA" id="ARBA00022801"/>
    </source>
</evidence>
<dbReference type="RefSeq" id="WP_185374059.1">
    <property type="nucleotide sequence ID" value="NZ_JAARRM010000003.1"/>
</dbReference>
<feature type="active site" description="Nucleophile" evidence="4">
    <location>
        <position position="7"/>
    </location>
</feature>
<dbReference type="Pfam" id="PF01451">
    <property type="entry name" value="LMWPc"/>
    <property type="match status" value="1"/>
</dbReference>
<accession>A0A841ZMH0</accession>
<protein>
    <submittedName>
        <fullName evidence="6">Low molecular weight protein arginine phosphatase</fullName>
    </submittedName>
</protein>
<reference evidence="6 7" key="1">
    <citation type="submission" date="2020-03" db="EMBL/GenBank/DDBJ databases">
        <title>Soil Listeria distribution.</title>
        <authorList>
            <person name="Liao J."/>
            <person name="Wiedmann M."/>
        </authorList>
    </citation>
    <scope>NUCLEOTIDE SEQUENCE [LARGE SCALE GENOMIC DNA]</scope>
    <source>
        <strain evidence="6 7">FSL L7-1507</strain>
    </source>
</reference>
<dbReference type="EMBL" id="JAARRM010000003">
    <property type="protein sequence ID" value="MBC1521869.1"/>
    <property type="molecule type" value="Genomic_DNA"/>
</dbReference>
<dbReference type="AlphaFoldDB" id="A0A841ZMH0"/>
<dbReference type="GO" id="GO:0004725">
    <property type="term" value="F:protein tyrosine phosphatase activity"/>
    <property type="evidence" value="ECO:0007669"/>
    <property type="project" value="InterPro"/>
</dbReference>
<dbReference type="InterPro" id="IPR023485">
    <property type="entry name" value="Ptyr_pPase"/>
</dbReference>
<evidence type="ECO:0000256" key="1">
    <source>
        <dbReference type="ARBA" id="ARBA00011063"/>
    </source>
</evidence>
<dbReference type="SMART" id="SM00226">
    <property type="entry name" value="LMWPc"/>
    <property type="match status" value="1"/>
</dbReference>
<feature type="active site" description="Proton donor" evidence="4">
    <location>
        <position position="110"/>
    </location>
</feature>
<evidence type="ECO:0000313" key="7">
    <source>
        <dbReference type="Proteomes" id="UP000559885"/>
    </source>
</evidence>
<keyword evidence="3" id="KW-0904">Protein phosphatase</keyword>
<dbReference type="Proteomes" id="UP000559885">
    <property type="component" value="Unassembled WGS sequence"/>
</dbReference>
<dbReference type="InterPro" id="IPR050438">
    <property type="entry name" value="LMW_PTPase"/>
</dbReference>
<dbReference type="PANTHER" id="PTHR11717:SF31">
    <property type="entry name" value="LOW MOLECULAR WEIGHT PROTEIN-TYROSINE-PHOSPHATASE ETP-RELATED"/>
    <property type="match status" value="1"/>
</dbReference>
<sequence length="135" mass="14759">MNVLLICTGNTCRSPMAEGILRAARPDILVRSRGLSAEEGAPLSTGARQILQDKGLLFSHEAHLLHQEDLMWADKIFVMTSAQLALLRSIFPAEEKKMALISPDGVDVFDPFSGGVAEYRAAFNALETAISERFL</sequence>
<evidence type="ECO:0000256" key="3">
    <source>
        <dbReference type="ARBA" id="ARBA00022912"/>
    </source>
</evidence>
<dbReference type="SUPFAM" id="SSF52788">
    <property type="entry name" value="Phosphotyrosine protein phosphatases I"/>
    <property type="match status" value="1"/>
</dbReference>
<comment type="similarity">
    <text evidence="1">Belongs to the low molecular weight phosphotyrosine protein phosphatase family.</text>
</comment>
<proteinExistence type="inferred from homology"/>
<dbReference type="Gene3D" id="3.40.50.2300">
    <property type="match status" value="1"/>
</dbReference>
<dbReference type="PANTHER" id="PTHR11717">
    <property type="entry name" value="LOW MOLECULAR WEIGHT PROTEIN TYROSINE PHOSPHATASE"/>
    <property type="match status" value="1"/>
</dbReference>
<feature type="active site" description="Nucleophile" evidence="4">
    <location>
        <position position="13"/>
    </location>
</feature>
<gene>
    <name evidence="6" type="ORF">HB912_09430</name>
</gene>
<organism evidence="6 7">
    <name type="scientific">Listeria aquatica</name>
    <dbReference type="NCBI Taxonomy" id="1494960"/>
    <lineage>
        <taxon>Bacteria</taxon>
        <taxon>Bacillati</taxon>
        <taxon>Bacillota</taxon>
        <taxon>Bacilli</taxon>
        <taxon>Bacillales</taxon>
        <taxon>Listeriaceae</taxon>
        <taxon>Listeria</taxon>
    </lineage>
</organism>
<name>A0A841ZMH0_9LIST</name>
<dbReference type="PRINTS" id="PR00719">
    <property type="entry name" value="LMWPTPASE"/>
</dbReference>